<feature type="domain" description="DUF4099" evidence="1">
    <location>
        <begin position="9"/>
        <end position="87"/>
    </location>
</feature>
<dbReference type="EMBL" id="CP064939">
    <property type="protein sequence ID" value="QPH38680.1"/>
    <property type="molecule type" value="Genomic_DNA"/>
</dbReference>
<dbReference type="Pfam" id="PF13351">
    <property type="entry name" value="DUF4099"/>
    <property type="match status" value="1"/>
</dbReference>
<name>A0A7U3Q4Y7_9SPHI</name>
<proteinExistence type="predicted"/>
<evidence type="ECO:0000259" key="1">
    <source>
        <dbReference type="Pfam" id="PF13351"/>
    </source>
</evidence>
<reference evidence="2 3" key="1">
    <citation type="submission" date="2020-11" db="EMBL/GenBank/DDBJ databases">
        <title>Pedobacter endophytica, an endophytic bacteria isolated form Carex pumila.</title>
        <authorList>
            <person name="Peng Y."/>
            <person name="Jiang L."/>
            <person name="Lee J."/>
        </authorList>
    </citation>
    <scope>NUCLEOTIDE SEQUENCE [LARGE SCALE GENOMIC DNA]</scope>
    <source>
        <strain evidence="2 3">JBR3-12</strain>
    </source>
</reference>
<accession>A0A7U3Q4Y7</accession>
<dbReference type="KEGG" id="pex:IZT61_16585"/>
<sequence>MEKMIIMEALPVAELSRLGLYEDGKHLLSSEDITALIAGRRTSLVNLKNLIGEAFTIESLDVKLSLHQSARWGDEIMLHPIYKEITLAKGMNEEELWPILTGEQTNVVKVFHDAETGADHTLVFEYDGETKEFISYDPLKVMVPFQVNGEKLDEQQRQDFAQGKIVELNDGTKFQYMASLPKGLVSSRSALILAMSDDGKSPSFLIDDLMPLKISSAQEQPFSPAFESAFLEMRKSEAVGSEDSLQIELNDLKNSYHSPLGLGPLR</sequence>
<gene>
    <name evidence="2" type="ORF">IZT61_16585</name>
</gene>
<dbReference type="InterPro" id="IPR025343">
    <property type="entry name" value="DUF4099"/>
</dbReference>
<dbReference type="Proteomes" id="UP000594759">
    <property type="component" value="Chromosome"/>
</dbReference>
<dbReference type="AlphaFoldDB" id="A0A7U3Q4Y7"/>
<keyword evidence="3" id="KW-1185">Reference proteome</keyword>
<evidence type="ECO:0000313" key="3">
    <source>
        <dbReference type="Proteomes" id="UP000594759"/>
    </source>
</evidence>
<evidence type="ECO:0000313" key="2">
    <source>
        <dbReference type="EMBL" id="QPH38680.1"/>
    </source>
</evidence>
<dbReference type="RefSeq" id="WP_196098157.1">
    <property type="nucleotide sequence ID" value="NZ_CP064939.1"/>
</dbReference>
<protein>
    <submittedName>
        <fullName evidence="2">DUF4099 domain-containing protein</fullName>
    </submittedName>
</protein>
<organism evidence="2 3">
    <name type="scientific">Pedobacter endophyticus</name>
    <dbReference type="NCBI Taxonomy" id="2789740"/>
    <lineage>
        <taxon>Bacteria</taxon>
        <taxon>Pseudomonadati</taxon>
        <taxon>Bacteroidota</taxon>
        <taxon>Sphingobacteriia</taxon>
        <taxon>Sphingobacteriales</taxon>
        <taxon>Sphingobacteriaceae</taxon>
        <taxon>Pedobacter</taxon>
    </lineage>
</organism>